<dbReference type="Pfam" id="PF07715">
    <property type="entry name" value="Plug"/>
    <property type="match status" value="1"/>
</dbReference>
<evidence type="ECO:0000313" key="17">
    <source>
        <dbReference type="Proteomes" id="UP000187464"/>
    </source>
</evidence>
<feature type="domain" description="TonB-dependent receptor plug" evidence="15">
    <location>
        <begin position="54"/>
        <end position="158"/>
    </location>
</feature>
<dbReference type="KEGG" id="psac:PSM36_3130"/>
<feature type="chain" id="PRO_5012435835" evidence="13">
    <location>
        <begin position="20"/>
        <end position="792"/>
    </location>
</feature>
<dbReference type="GO" id="GO:0006826">
    <property type="term" value="P:iron ion transport"/>
    <property type="evidence" value="ECO:0007669"/>
    <property type="project" value="UniProtKB-KW"/>
</dbReference>
<evidence type="ECO:0000313" key="16">
    <source>
        <dbReference type="EMBL" id="SCD21919.1"/>
    </source>
</evidence>
<keyword evidence="8 12" id="KW-0798">TonB box</keyword>
<keyword evidence="4" id="KW-0410">Iron transport</keyword>
<evidence type="ECO:0000256" key="12">
    <source>
        <dbReference type="RuleBase" id="RU003357"/>
    </source>
</evidence>
<evidence type="ECO:0000256" key="9">
    <source>
        <dbReference type="ARBA" id="ARBA00023136"/>
    </source>
</evidence>
<dbReference type="STRING" id="1642647.PSM36_3130"/>
<evidence type="ECO:0000256" key="13">
    <source>
        <dbReference type="SAM" id="SignalP"/>
    </source>
</evidence>
<keyword evidence="17" id="KW-1185">Reference proteome</keyword>
<dbReference type="InterPro" id="IPR036942">
    <property type="entry name" value="Beta-barrel_TonB_sf"/>
</dbReference>
<evidence type="ECO:0000259" key="15">
    <source>
        <dbReference type="Pfam" id="PF07715"/>
    </source>
</evidence>
<dbReference type="InterPro" id="IPR000531">
    <property type="entry name" value="Beta-barrel_TonB"/>
</dbReference>
<dbReference type="Proteomes" id="UP000187464">
    <property type="component" value="Chromosome I"/>
</dbReference>
<evidence type="ECO:0000256" key="1">
    <source>
        <dbReference type="ARBA" id="ARBA00004571"/>
    </source>
</evidence>
<keyword evidence="10 11" id="KW-0998">Cell outer membrane</keyword>
<evidence type="ECO:0000256" key="6">
    <source>
        <dbReference type="ARBA" id="ARBA00023004"/>
    </source>
</evidence>
<keyword evidence="9 11" id="KW-0472">Membrane</keyword>
<keyword evidence="6" id="KW-0408">Iron</keyword>
<dbReference type="PANTHER" id="PTHR32552:SF81">
    <property type="entry name" value="TONB-DEPENDENT OUTER MEMBRANE RECEPTOR"/>
    <property type="match status" value="1"/>
</dbReference>
<organism evidence="16 17">
    <name type="scientific">Proteiniphilum saccharofermentans</name>
    <dbReference type="NCBI Taxonomy" id="1642647"/>
    <lineage>
        <taxon>Bacteria</taxon>
        <taxon>Pseudomonadati</taxon>
        <taxon>Bacteroidota</taxon>
        <taxon>Bacteroidia</taxon>
        <taxon>Bacteroidales</taxon>
        <taxon>Dysgonomonadaceae</taxon>
        <taxon>Proteiniphilum</taxon>
    </lineage>
</organism>
<dbReference type="PROSITE" id="PS52016">
    <property type="entry name" value="TONB_DEPENDENT_REC_3"/>
    <property type="match status" value="1"/>
</dbReference>
<evidence type="ECO:0000256" key="11">
    <source>
        <dbReference type="PROSITE-ProRule" id="PRU01360"/>
    </source>
</evidence>
<keyword evidence="5 11" id="KW-0812">Transmembrane</keyword>
<evidence type="ECO:0000259" key="14">
    <source>
        <dbReference type="Pfam" id="PF00593"/>
    </source>
</evidence>
<evidence type="ECO:0000256" key="8">
    <source>
        <dbReference type="ARBA" id="ARBA00023077"/>
    </source>
</evidence>
<dbReference type="InterPro" id="IPR039426">
    <property type="entry name" value="TonB-dep_rcpt-like"/>
</dbReference>
<feature type="domain" description="TonB-dependent receptor-like beta-barrel" evidence="14">
    <location>
        <begin position="261"/>
        <end position="736"/>
    </location>
</feature>
<dbReference type="Pfam" id="PF00593">
    <property type="entry name" value="TonB_dep_Rec_b-barrel"/>
    <property type="match status" value="1"/>
</dbReference>
<gene>
    <name evidence="16" type="ORF">PSM36_3130</name>
</gene>
<protein>
    <submittedName>
        <fullName evidence="16">Outer membrane receptor proteins</fullName>
    </submittedName>
</protein>
<keyword evidence="7" id="KW-0406">Ion transport</keyword>
<dbReference type="Gene3D" id="2.40.170.20">
    <property type="entry name" value="TonB-dependent receptor, beta-barrel domain"/>
    <property type="match status" value="1"/>
</dbReference>
<dbReference type="RefSeq" id="WP_076931653.1">
    <property type="nucleotide sequence ID" value="NZ_LT605205.1"/>
</dbReference>
<feature type="signal peptide" evidence="13">
    <location>
        <begin position="1"/>
        <end position="19"/>
    </location>
</feature>
<dbReference type="SUPFAM" id="SSF56935">
    <property type="entry name" value="Porins"/>
    <property type="match status" value="1"/>
</dbReference>
<dbReference type="InterPro" id="IPR012910">
    <property type="entry name" value="Plug_dom"/>
</dbReference>
<keyword evidence="13" id="KW-0732">Signal</keyword>
<comment type="subcellular location">
    <subcellularLocation>
        <location evidence="1 11">Cell outer membrane</location>
        <topology evidence="1 11">Multi-pass membrane protein</topology>
    </subcellularLocation>
</comment>
<reference evidence="16 17" key="1">
    <citation type="submission" date="2016-08" db="EMBL/GenBank/DDBJ databases">
        <authorList>
            <person name="Seilhamer J.J."/>
        </authorList>
    </citation>
    <scope>NUCLEOTIDE SEQUENCE [LARGE SCALE GENOMIC DNA]</scope>
    <source>
        <strain evidence="16">M3/6</strain>
    </source>
</reference>
<dbReference type="PANTHER" id="PTHR32552">
    <property type="entry name" value="FERRICHROME IRON RECEPTOR-RELATED"/>
    <property type="match status" value="1"/>
</dbReference>
<dbReference type="GO" id="GO:0009279">
    <property type="term" value="C:cell outer membrane"/>
    <property type="evidence" value="ECO:0007669"/>
    <property type="project" value="UniProtKB-SubCell"/>
</dbReference>
<evidence type="ECO:0000256" key="7">
    <source>
        <dbReference type="ARBA" id="ARBA00023065"/>
    </source>
</evidence>
<accession>A0A1R3T746</accession>
<comment type="similarity">
    <text evidence="11 12">Belongs to the TonB-dependent receptor family.</text>
</comment>
<dbReference type="EMBL" id="LT605205">
    <property type="protein sequence ID" value="SCD21919.1"/>
    <property type="molecule type" value="Genomic_DNA"/>
</dbReference>
<evidence type="ECO:0000256" key="3">
    <source>
        <dbReference type="ARBA" id="ARBA00022452"/>
    </source>
</evidence>
<evidence type="ECO:0000256" key="5">
    <source>
        <dbReference type="ARBA" id="ARBA00022692"/>
    </source>
</evidence>
<evidence type="ECO:0000256" key="4">
    <source>
        <dbReference type="ARBA" id="ARBA00022496"/>
    </source>
</evidence>
<evidence type="ECO:0000256" key="2">
    <source>
        <dbReference type="ARBA" id="ARBA00022448"/>
    </source>
</evidence>
<keyword evidence="16" id="KW-0675">Receptor</keyword>
<name>A0A1R3T746_9BACT</name>
<keyword evidence="2 11" id="KW-0813">Transport</keyword>
<sequence>MRNLFLVIFVFCSTFCVVAGDNEPAKETSPDDTLKVYYLNEVVISSSVKETNALKSLPTAISVVSPKQLQDARIESLPRLSAFIPNFFIPSYGSKVSTPIYIRGVGARLGSQTVSLYVDNVPSFNPSAFDFEFQDIQRIEVLRGAQGTLYGRNAIGGIVNMYTLSPLSFQGTKLMVSGGNYGQFSAKGSDYRKLSDRFGLSLAGYYKRDDGYFMNSYTGKKVDASENAGGRFKLEWQASPSFKAMLFGNYDYVSGGAFPYMHEDSTASSFNEPSSYDRHLFTNGLSLDYTGNGFTIHSTTGFQYLKDDMKMDQDYSPKSVFSINQKQKQRSVSQEVTVKSDTQGNYRWVVGAFGFYDNREIDTPVALKEDMMTVLQRPLDMLMENLGAPLRLVYTGDRIDLPGVYTKPSRGAALFHQSTFNNLFGVEGFSATAGIRFDYEHTGLDYFTESDGGDINMVFQTPMPIPPIFVEGDTLLEGSFRKDFWKILPKFALKYQMSPTSQVYLSASKGYKTGGYNEQVFSDVLQGALMESLIRNVKPYVPGNVQLPEIPPMAPIESQLSYDPETSWTYELGGRYEMLDRRFSLTYALFYTHVNNLQITQLAKQGTSGRTIANAGKSDSKGFELSLKYVPTDNLSLFAEYGFADARFVKYEIGEEGDDQIDYSGNHVPFAPQHTLSLGASYIHHLPYGSFIDRVIGNIQYQGVGKIYWTESNQNDAGTKELYQPFYGMTNANIAVEKGAFGLECWVENLFNTKYNSFLFEQNDVTTDEMNTFVQRGYPTRFGATLRYTFNR</sequence>
<dbReference type="AlphaFoldDB" id="A0A1R3T746"/>
<proteinExistence type="inferred from homology"/>
<keyword evidence="3 11" id="KW-1134">Transmembrane beta strand</keyword>
<evidence type="ECO:0000256" key="10">
    <source>
        <dbReference type="ARBA" id="ARBA00023237"/>
    </source>
</evidence>